<keyword evidence="3" id="KW-1185">Reference proteome</keyword>
<comment type="caution">
    <text evidence="2">The sequence shown here is derived from an EMBL/GenBank/DDBJ whole genome shotgun (WGS) entry which is preliminary data.</text>
</comment>
<proteinExistence type="predicted"/>
<evidence type="ECO:0000313" key="3">
    <source>
        <dbReference type="Proteomes" id="UP000011668"/>
    </source>
</evidence>
<protein>
    <submittedName>
        <fullName evidence="2">Uncharacterized protein</fullName>
    </submittedName>
</protein>
<dbReference type="HOGENOM" id="CLU_1332728_0_0_1"/>
<evidence type="ECO:0000313" key="2">
    <source>
        <dbReference type="EMBL" id="ELU42900.1"/>
    </source>
</evidence>
<dbReference type="EMBL" id="AFRT01000689">
    <property type="protein sequence ID" value="ELU42900.1"/>
    <property type="molecule type" value="Genomic_DNA"/>
</dbReference>
<gene>
    <name evidence="2" type="ORF">AG1IA_03064</name>
</gene>
<reference evidence="2 3" key="1">
    <citation type="journal article" date="2013" name="Nat. Commun.">
        <title>The evolution and pathogenic mechanisms of the rice sheath blight pathogen.</title>
        <authorList>
            <person name="Zheng A."/>
            <person name="Lin R."/>
            <person name="Xu L."/>
            <person name="Qin P."/>
            <person name="Tang C."/>
            <person name="Ai P."/>
            <person name="Zhang D."/>
            <person name="Liu Y."/>
            <person name="Sun Z."/>
            <person name="Feng H."/>
            <person name="Wang Y."/>
            <person name="Chen Y."/>
            <person name="Liang X."/>
            <person name="Fu R."/>
            <person name="Li Q."/>
            <person name="Zhang J."/>
            <person name="Yu X."/>
            <person name="Xie Z."/>
            <person name="Ding L."/>
            <person name="Guan P."/>
            <person name="Tang J."/>
            <person name="Liang Y."/>
            <person name="Wang S."/>
            <person name="Deng Q."/>
            <person name="Li S."/>
            <person name="Zhu J."/>
            <person name="Wang L."/>
            <person name="Liu H."/>
            <person name="Li P."/>
        </authorList>
    </citation>
    <scope>NUCLEOTIDE SEQUENCE [LARGE SCALE GENOMIC DNA]</scope>
    <source>
        <strain evidence="3">AG-1 IA</strain>
    </source>
</reference>
<feature type="region of interest" description="Disordered" evidence="1">
    <location>
        <begin position="168"/>
        <end position="196"/>
    </location>
</feature>
<dbReference type="AlphaFoldDB" id="L8WY27"/>
<name>L8WY27_THACA</name>
<evidence type="ECO:0000256" key="1">
    <source>
        <dbReference type="SAM" id="MobiDB-lite"/>
    </source>
</evidence>
<dbReference type="Proteomes" id="UP000011668">
    <property type="component" value="Unassembled WGS sequence"/>
</dbReference>
<organism evidence="2 3">
    <name type="scientific">Thanatephorus cucumeris (strain AG1-IA)</name>
    <name type="common">Rice sheath blight fungus</name>
    <name type="synonym">Rhizoctonia solani</name>
    <dbReference type="NCBI Taxonomy" id="983506"/>
    <lineage>
        <taxon>Eukaryota</taxon>
        <taxon>Fungi</taxon>
        <taxon>Dikarya</taxon>
        <taxon>Basidiomycota</taxon>
        <taxon>Agaricomycotina</taxon>
        <taxon>Agaricomycetes</taxon>
        <taxon>Cantharellales</taxon>
        <taxon>Ceratobasidiaceae</taxon>
        <taxon>Rhizoctonia</taxon>
        <taxon>Rhizoctonia solani AG-1</taxon>
    </lineage>
</organism>
<sequence length="206" mass="22782">MSSSRRTDRASLTSLSAIWESMPVGDVIATEAATTAPPNNCWAKLYERVRGKNRCAVVDATISEWAAFEHASAALWGVAKFVISEWAHEDSSHRWICKMVSSSDTWPGDGADKDMSRRYSGGSSFMKSVIVRSMDPAESSCNGRSSSIRRLRDLIIWARLSARHDRPKRNEIRARGSGTGDRVISGRWGKSTSTGGDVWRRAGWEA</sequence>
<accession>L8WY27</accession>